<dbReference type="InterPro" id="IPR001002">
    <property type="entry name" value="Chitin-bd_1"/>
</dbReference>
<evidence type="ECO:0000259" key="12">
    <source>
        <dbReference type="PROSITE" id="PS50941"/>
    </source>
</evidence>
<keyword evidence="2 9" id="KW-0147">Chitin-binding</keyword>
<organism evidence="14 15">
    <name type="scientific">Aspergillus clavatus (strain ATCC 1007 / CBS 513.65 / DSM 816 / NCTC 3887 / NRRL 1 / QM 1276 / 107)</name>
    <dbReference type="NCBI Taxonomy" id="344612"/>
    <lineage>
        <taxon>Eukaryota</taxon>
        <taxon>Fungi</taxon>
        <taxon>Dikarya</taxon>
        <taxon>Ascomycota</taxon>
        <taxon>Pezizomycotina</taxon>
        <taxon>Eurotiomycetes</taxon>
        <taxon>Eurotiomycetidae</taxon>
        <taxon>Eurotiales</taxon>
        <taxon>Aspergillaceae</taxon>
        <taxon>Aspergillus</taxon>
        <taxon>Aspergillus subgen. Fumigati</taxon>
    </lineage>
</organism>
<dbReference type="CDD" id="cd00035">
    <property type="entry name" value="ChtBD1"/>
    <property type="match status" value="1"/>
</dbReference>
<dbReference type="SUPFAM" id="SSF88713">
    <property type="entry name" value="Glycoside hydrolase/deacetylase"/>
    <property type="match status" value="1"/>
</dbReference>
<dbReference type="PROSITE" id="PS50941">
    <property type="entry name" value="CHIT_BIND_I_2"/>
    <property type="match status" value="2"/>
</dbReference>
<dbReference type="Pfam" id="PF01522">
    <property type="entry name" value="Polysacc_deac_1"/>
    <property type="match status" value="1"/>
</dbReference>
<keyword evidence="15" id="KW-1185">Reference proteome</keyword>
<proteinExistence type="predicted"/>
<evidence type="ECO:0000256" key="10">
    <source>
        <dbReference type="SAM" id="MobiDB-lite"/>
    </source>
</evidence>
<reference evidence="14 15" key="1">
    <citation type="journal article" date="2008" name="PLoS Genet.">
        <title>Genomic islands in the pathogenic filamentous fungus Aspergillus fumigatus.</title>
        <authorList>
            <person name="Fedorova N.D."/>
            <person name="Khaldi N."/>
            <person name="Joardar V.S."/>
            <person name="Maiti R."/>
            <person name="Amedeo P."/>
            <person name="Anderson M.J."/>
            <person name="Crabtree J."/>
            <person name="Silva J.C."/>
            <person name="Badger J.H."/>
            <person name="Albarraq A."/>
            <person name="Angiuoli S."/>
            <person name="Bussey H."/>
            <person name="Bowyer P."/>
            <person name="Cotty P.J."/>
            <person name="Dyer P.S."/>
            <person name="Egan A."/>
            <person name="Galens K."/>
            <person name="Fraser-Liggett C.M."/>
            <person name="Haas B.J."/>
            <person name="Inman J.M."/>
            <person name="Kent R."/>
            <person name="Lemieux S."/>
            <person name="Malavazi I."/>
            <person name="Orvis J."/>
            <person name="Roemer T."/>
            <person name="Ronning C.M."/>
            <person name="Sundaram J.P."/>
            <person name="Sutton G."/>
            <person name="Turner G."/>
            <person name="Venter J.C."/>
            <person name="White O.R."/>
            <person name="Whitty B.R."/>
            <person name="Youngman P."/>
            <person name="Wolfe K.H."/>
            <person name="Goldman G.H."/>
            <person name="Wortman J.R."/>
            <person name="Jiang B."/>
            <person name="Denning D.W."/>
            <person name="Nierman W.C."/>
        </authorList>
    </citation>
    <scope>NUCLEOTIDE SEQUENCE [LARGE SCALE GENOMIC DNA]</scope>
    <source>
        <strain evidence="15">ATCC 1007 / CBS 513.65 / DSM 816 / NCTC 3887 / NRRL 1</strain>
    </source>
</reference>
<dbReference type="InterPro" id="IPR036861">
    <property type="entry name" value="Endochitinase-like_sf"/>
</dbReference>
<dbReference type="HOGENOM" id="CLU_021264_11_3_1"/>
<feature type="chain" id="PRO_5002633452" evidence="11">
    <location>
        <begin position="21"/>
        <end position="490"/>
    </location>
</feature>
<feature type="compositionally biased region" description="Basic and acidic residues" evidence="10">
    <location>
        <begin position="420"/>
        <end position="430"/>
    </location>
</feature>
<evidence type="ECO:0000256" key="9">
    <source>
        <dbReference type="PROSITE-ProRule" id="PRU00261"/>
    </source>
</evidence>
<feature type="domain" description="NodB homology" evidence="13">
    <location>
        <begin position="131"/>
        <end position="328"/>
    </location>
</feature>
<keyword evidence="4 11" id="KW-0732">Signal</keyword>
<gene>
    <name evidence="14" type="ORF">ACLA_084100</name>
</gene>
<comment type="cofactor">
    <cofactor evidence="1">
        <name>Co(2+)</name>
        <dbReference type="ChEBI" id="CHEBI:48828"/>
    </cofactor>
</comment>
<name>A1CTS8_ASPCL</name>
<dbReference type="CDD" id="cd11618">
    <property type="entry name" value="ChtBD1_1"/>
    <property type="match status" value="1"/>
</dbReference>
<evidence type="ECO:0000256" key="7">
    <source>
        <dbReference type="ARBA" id="ARBA00023277"/>
    </source>
</evidence>
<feature type="compositionally biased region" description="Basic and acidic residues" evidence="10">
    <location>
        <begin position="444"/>
        <end position="453"/>
    </location>
</feature>
<dbReference type="eggNOG" id="ENOG502S2CW">
    <property type="taxonomic scope" value="Eukaryota"/>
</dbReference>
<dbReference type="SMART" id="SM00270">
    <property type="entry name" value="ChtBD1"/>
    <property type="match status" value="2"/>
</dbReference>
<dbReference type="PANTHER" id="PTHR46471:SF4">
    <property type="entry name" value="CHITIN DEACETYLASE"/>
    <property type="match status" value="1"/>
</dbReference>
<dbReference type="InterPro" id="IPR011330">
    <property type="entry name" value="Glyco_hydro/deAcase_b/a-brl"/>
</dbReference>
<protein>
    <submittedName>
        <fullName evidence="14">Chitin deacetylase, putative</fullName>
    </submittedName>
</protein>
<keyword evidence="9" id="KW-1015">Disulfide bond</keyword>
<dbReference type="VEuPathDB" id="FungiDB:ACLA_084100"/>
<dbReference type="CDD" id="cd10951">
    <property type="entry name" value="CE4_ClCDA_like"/>
    <property type="match status" value="1"/>
</dbReference>
<dbReference type="RefSeq" id="XP_001268141.1">
    <property type="nucleotide sequence ID" value="XM_001268140.1"/>
</dbReference>
<evidence type="ECO:0000256" key="1">
    <source>
        <dbReference type="ARBA" id="ARBA00001941"/>
    </source>
</evidence>
<dbReference type="Gene3D" id="3.20.20.370">
    <property type="entry name" value="Glycoside hydrolase/deacetylase"/>
    <property type="match status" value="1"/>
</dbReference>
<feature type="disulfide bond" evidence="9">
    <location>
        <begin position="64"/>
        <end position="76"/>
    </location>
</feature>
<evidence type="ECO:0000256" key="6">
    <source>
        <dbReference type="ARBA" id="ARBA00023026"/>
    </source>
</evidence>
<accession>A1CTS8</accession>
<evidence type="ECO:0000256" key="8">
    <source>
        <dbReference type="ARBA" id="ARBA00023285"/>
    </source>
</evidence>
<evidence type="ECO:0000313" key="14">
    <source>
        <dbReference type="EMBL" id="EAW06715.1"/>
    </source>
</evidence>
<feature type="disulfide bond" evidence="9">
    <location>
        <begin position="390"/>
        <end position="404"/>
    </location>
</feature>
<keyword evidence="5" id="KW-0378">Hydrolase</keyword>
<dbReference type="Proteomes" id="UP000006701">
    <property type="component" value="Unassembled WGS sequence"/>
</dbReference>
<evidence type="ECO:0000313" key="15">
    <source>
        <dbReference type="Proteomes" id="UP000006701"/>
    </source>
</evidence>
<feature type="disulfide bond" evidence="9">
    <location>
        <begin position="69"/>
        <end position="83"/>
    </location>
</feature>
<dbReference type="EMBL" id="DS027060">
    <property type="protein sequence ID" value="EAW06715.1"/>
    <property type="molecule type" value="Genomic_DNA"/>
</dbReference>
<dbReference type="KEGG" id="act:ACLA_084100"/>
<evidence type="ECO:0000256" key="5">
    <source>
        <dbReference type="ARBA" id="ARBA00022801"/>
    </source>
</evidence>
<keyword evidence="3" id="KW-0479">Metal-binding</keyword>
<dbReference type="OMA" id="HEQTAMN"/>
<dbReference type="GO" id="GO:0005975">
    <property type="term" value="P:carbohydrate metabolic process"/>
    <property type="evidence" value="ECO:0007669"/>
    <property type="project" value="InterPro"/>
</dbReference>
<dbReference type="PROSITE" id="PS51677">
    <property type="entry name" value="NODB"/>
    <property type="match status" value="1"/>
</dbReference>
<feature type="disulfide bond" evidence="9">
    <location>
        <begin position="376"/>
        <end position="391"/>
    </location>
</feature>
<evidence type="ECO:0000256" key="4">
    <source>
        <dbReference type="ARBA" id="ARBA00022729"/>
    </source>
</evidence>
<dbReference type="SUPFAM" id="SSF57016">
    <property type="entry name" value="Plant lectins/antimicrobial peptides"/>
    <property type="match status" value="2"/>
</dbReference>
<feature type="domain" description="Chitin-binding type-1" evidence="12">
    <location>
        <begin position="54"/>
        <end position="97"/>
    </location>
</feature>
<dbReference type="PANTHER" id="PTHR46471">
    <property type="entry name" value="CHITIN DEACETYLASE"/>
    <property type="match status" value="1"/>
</dbReference>
<dbReference type="STRING" id="344612.A1CTS8"/>
<dbReference type="InterPro" id="IPR002509">
    <property type="entry name" value="NODB_dom"/>
</dbReference>
<dbReference type="AlphaFoldDB" id="A1CTS8"/>
<dbReference type="GeneID" id="4699889"/>
<dbReference type="GO" id="GO:0046872">
    <property type="term" value="F:metal ion binding"/>
    <property type="evidence" value="ECO:0007669"/>
    <property type="project" value="UniProtKB-KW"/>
</dbReference>
<keyword evidence="7" id="KW-0119">Carbohydrate metabolism</keyword>
<dbReference type="OrthoDB" id="407355at2759"/>
<feature type="region of interest" description="Disordered" evidence="10">
    <location>
        <begin position="419"/>
        <end position="463"/>
    </location>
</feature>
<evidence type="ECO:0000256" key="3">
    <source>
        <dbReference type="ARBA" id="ARBA00022723"/>
    </source>
</evidence>
<keyword evidence="6" id="KW-0843">Virulence</keyword>
<evidence type="ECO:0000256" key="11">
    <source>
        <dbReference type="SAM" id="SignalP"/>
    </source>
</evidence>
<comment type="caution">
    <text evidence="9">Lacks conserved residue(s) required for the propagation of feature annotation.</text>
</comment>
<feature type="domain" description="Chitin-binding type-1" evidence="12">
    <location>
        <begin position="373"/>
        <end position="417"/>
    </location>
</feature>
<sequence length="490" mass="53473">MHLRHLLLVSSLGFKAHAAARNVVDLKSIRPIPQSVFLPDGNITLQLLQARGDGVRCGPGVGKCFDGKCCSTAGYCGLTPAHCRSPDCQLDFGHCDAHEDPAGPPIEEIPRPHVGTVPYGPHVIRACATPGTIALTYDDGPKQYTSELLDLLDRYGAKATFFVTGINNGKGPIDSPDEPWGDLIQRMYKDGHQIASHTWSHQDLSKITPEQRREQILKNEAALRNLLGKIPTYMRPPYSSCLPETGCLYDMGNWGYHIILYDIDTQDYSHDSPDAIQFSKDLFDRALAPWKASDKSWLVIAHDVHKQTVHNLTEHMLRRITDHGYRAVTVGQCLEDPEENWYRAAGEPLSRVPVKKSSKQPSALDSPKTISIDGSCGPKFTCAGSSFGPCCSNANYCGTSNFHCGVGCQPDAGNCFGFDDPPHDNPDGDKNQPPVTKPGPGHGDGGHNHDDIPGTRPIRKPSHSAASTVSQAFGFVMSWMLLACIVSLKF</sequence>
<evidence type="ECO:0000256" key="2">
    <source>
        <dbReference type="ARBA" id="ARBA00022669"/>
    </source>
</evidence>
<keyword evidence="8" id="KW-0170">Cobalt</keyword>
<dbReference type="GO" id="GO:0016810">
    <property type="term" value="F:hydrolase activity, acting on carbon-nitrogen (but not peptide) bonds"/>
    <property type="evidence" value="ECO:0007669"/>
    <property type="project" value="InterPro"/>
</dbReference>
<dbReference type="Gene3D" id="3.30.60.10">
    <property type="entry name" value="Endochitinase-like"/>
    <property type="match status" value="2"/>
</dbReference>
<dbReference type="GO" id="GO:0008061">
    <property type="term" value="F:chitin binding"/>
    <property type="evidence" value="ECO:0007669"/>
    <property type="project" value="UniProtKB-UniRule"/>
</dbReference>
<feature type="signal peptide" evidence="11">
    <location>
        <begin position="1"/>
        <end position="20"/>
    </location>
</feature>
<evidence type="ECO:0000259" key="13">
    <source>
        <dbReference type="PROSITE" id="PS51677"/>
    </source>
</evidence>